<sequence>MKESKGRIARWLEILSSFDFSIEYRSGSKHGMLMLCPDVDNLEYLKCGPCKKCRNRAIDMRSARLLPPEMHEENIEDQTQNKDCGEPVQICTWTPWCSGYSKEELLKLQEDYPDIGPLLQLKKCDTRPSSKEVEKCSAATRHYWHLWESVGKKDGLLFKQYCRRDGSGDYSQFPDKMKQEVLKNMHNSILSGH</sequence>
<name>A0A6J8D1R5_MYTCO</name>
<proteinExistence type="predicted"/>
<dbReference type="OrthoDB" id="10051637at2759"/>
<accession>A0A6J8D1R5</accession>
<gene>
    <name evidence="1" type="ORF">MCOR_35776</name>
</gene>
<dbReference type="AlphaFoldDB" id="A0A6J8D1R5"/>
<organism evidence="1 2">
    <name type="scientific">Mytilus coruscus</name>
    <name type="common">Sea mussel</name>
    <dbReference type="NCBI Taxonomy" id="42192"/>
    <lineage>
        <taxon>Eukaryota</taxon>
        <taxon>Metazoa</taxon>
        <taxon>Spiralia</taxon>
        <taxon>Lophotrochozoa</taxon>
        <taxon>Mollusca</taxon>
        <taxon>Bivalvia</taxon>
        <taxon>Autobranchia</taxon>
        <taxon>Pteriomorphia</taxon>
        <taxon>Mytilida</taxon>
        <taxon>Mytiloidea</taxon>
        <taxon>Mytilidae</taxon>
        <taxon>Mytilinae</taxon>
        <taxon>Mytilus</taxon>
    </lineage>
</organism>
<evidence type="ECO:0000313" key="1">
    <source>
        <dbReference type="EMBL" id="CAC5401721.1"/>
    </source>
</evidence>
<protein>
    <submittedName>
        <fullName evidence="1">Uncharacterized protein</fullName>
    </submittedName>
</protein>
<keyword evidence="2" id="KW-1185">Reference proteome</keyword>
<dbReference type="Proteomes" id="UP000507470">
    <property type="component" value="Unassembled WGS sequence"/>
</dbReference>
<reference evidence="1 2" key="1">
    <citation type="submission" date="2020-06" db="EMBL/GenBank/DDBJ databases">
        <authorList>
            <person name="Li R."/>
            <person name="Bekaert M."/>
        </authorList>
    </citation>
    <scope>NUCLEOTIDE SEQUENCE [LARGE SCALE GENOMIC DNA]</scope>
    <source>
        <strain evidence="2">wild</strain>
    </source>
</reference>
<evidence type="ECO:0000313" key="2">
    <source>
        <dbReference type="Proteomes" id="UP000507470"/>
    </source>
</evidence>
<dbReference type="EMBL" id="CACVKT020006451">
    <property type="protein sequence ID" value="CAC5401721.1"/>
    <property type="molecule type" value="Genomic_DNA"/>
</dbReference>